<comment type="caution">
    <text evidence="3">The sequence shown here is derived from an EMBL/GenBank/DDBJ whole genome shotgun (WGS) entry which is preliminary data.</text>
</comment>
<feature type="region of interest" description="Disordered" evidence="1">
    <location>
        <begin position="44"/>
        <end position="73"/>
    </location>
</feature>
<dbReference type="EMBL" id="JADOTZ010000001">
    <property type="protein sequence ID" value="MBG6084250.1"/>
    <property type="molecule type" value="Genomic_DNA"/>
</dbReference>
<evidence type="ECO:0000256" key="2">
    <source>
        <dbReference type="SAM" id="SignalP"/>
    </source>
</evidence>
<feature type="signal peptide" evidence="2">
    <location>
        <begin position="1"/>
        <end position="40"/>
    </location>
</feature>
<keyword evidence="4" id="KW-1185">Reference proteome</keyword>
<sequence>MNRHSASWQIPSSTRRAAAHWRPATAVALTALLAGLTGCAASSASSNNSSGSASAPGSEEPAAEATEVTADQPRFATTYDGGVLIVDATTGEVLVDEPVEGFARLNAAGDGRHAMLSAEGAFRALDLGSWEQGHGDHSHYFAGPPAVTDVVVPAEQPGHVLAHLGQTALFDDATGTITLLDATALDADADPVIETLELPDAHHGVAAALADGSILTSLGTEDGRNTAAAYARADADGHREIVAQNEDCPGLHGAAIAAEETVAFGCEDGMLIYQDGAFTKAEAADTYARIGNQAEDAESPIVLGDYKVDPDAEQERPTRVSLVDTRDASIDLVELEASYTFRGLGRTVDGGGLVFGMDGTLRQIDVETGEVTDSLELMGSWEEPEDWQQPMPTLAVDGDLAYVTEPETAQVHVVDLAAWELERSIDLPQTPNEITGRS</sequence>
<reference evidence="3" key="1">
    <citation type="submission" date="2020-11" db="EMBL/GenBank/DDBJ databases">
        <title>Sequencing the genomes of 1000 actinobacteria strains.</title>
        <authorList>
            <person name="Klenk H.-P."/>
        </authorList>
    </citation>
    <scope>NUCLEOTIDE SEQUENCE</scope>
    <source>
        <strain evidence="3">DSM 26152</strain>
    </source>
</reference>
<feature type="chain" id="PRO_5038798978" description="Secreted protein" evidence="2">
    <location>
        <begin position="41"/>
        <end position="438"/>
    </location>
</feature>
<dbReference type="SUPFAM" id="SSF50969">
    <property type="entry name" value="YVTN repeat-like/Quinoprotein amine dehydrogenase"/>
    <property type="match status" value="1"/>
</dbReference>
<dbReference type="Gene3D" id="2.130.10.10">
    <property type="entry name" value="YVTN repeat-like/Quinoprotein amine dehydrogenase"/>
    <property type="match status" value="1"/>
</dbReference>
<organism evidence="3 4">
    <name type="scientific">Zhihengliuella flava</name>
    <dbReference type="NCBI Taxonomy" id="1285193"/>
    <lineage>
        <taxon>Bacteria</taxon>
        <taxon>Bacillati</taxon>
        <taxon>Actinomycetota</taxon>
        <taxon>Actinomycetes</taxon>
        <taxon>Micrococcales</taxon>
        <taxon>Micrococcaceae</taxon>
        <taxon>Zhihengliuella</taxon>
    </lineage>
</organism>
<evidence type="ECO:0000313" key="3">
    <source>
        <dbReference type="EMBL" id="MBG6084250.1"/>
    </source>
</evidence>
<dbReference type="AlphaFoldDB" id="A0A931D5T8"/>
<dbReference type="RefSeq" id="WP_231365913.1">
    <property type="nucleotide sequence ID" value="NZ_JADOTZ010000001.1"/>
</dbReference>
<accession>A0A931D5T8</accession>
<dbReference type="Proteomes" id="UP000625033">
    <property type="component" value="Unassembled WGS sequence"/>
</dbReference>
<keyword evidence="2" id="KW-0732">Signal</keyword>
<dbReference type="InterPro" id="IPR011044">
    <property type="entry name" value="Quino_amine_DH_bsu"/>
</dbReference>
<evidence type="ECO:0000256" key="1">
    <source>
        <dbReference type="SAM" id="MobiDB-lite"/>
    </source>
</evidence>
<gene>
    <name evidence="3" type="ORF">IW252_001017</name>
</gene>
<evidence type="ECO:0000313" key="4">
    <source>
        <dbReference type="Proteomes" id="UP000625033"/>
    </source>
</evidence>
<protein>
    <recommendedName>
        <fullName evidence="5">Secreted protein</fullName>
    </recommendedName>
</protein>
<feature type="compositionally biased region" description="Low complexity" evidence="1">
    <location>
        <begin position="44"/>
        <end position="70"/>
    </location>
</feature>
<dbReference type="InterPro" id="IPR015943">
    <property type="entry name" value="WD40/YVTN_repeat-like_dom_sf"/>
</dbReference>
<evidence type="ECO:0008006" key="5">
    <source>
        <dbReference type="Google" id="ProtNLM"/>
    </source>
</evidence>
<name>A0A931D5T8_9MICC</name>
<proteinExistence type="predicted"/>